<dbReference type="Pfam" id="PF13895">
    <property type="entry name" value="Ig_2"/>
    <property type="match status" value="2"/>
</dbReference>
<dbReference type="InterPro" id="IPR003598">
    <property type="entry name" value="Ig_sub2"/>
</dbReference>
<keyword evidence="2" id="KW-1015">Disulfide bond</keyword>
<dbReference type="Gene3D" id="2.60.40.10">
    <property type="entry name" value="Immunoglobulins"/>
    <property type="match status" value="6"/>
</dbReference>
<keyword evidence="4" id="KW-0393">Immunoglobulin domain</keyword>
<dbReference type="Bgee" id="ENSELUG00000019432">
    <property type="expression patterns" value="Expressed in head kidney and 4 other cell types or tissues"/>
</dbReference>
<feature type="domain" description="Ig-like" evidence="5">
    <location>
        <begin position="500"/>
        <end position="591"/>
    </location>
</feature>
<evidence type="ECO:0000256" key="4">
    <source>
        <dbReference type="ARBA" id="ARBA00023319"/>
    </source>
</evidence>
<accession>A0A6Q2YK19</accession>
<keyword evidence="7" id="KW-1185">Reference proteome</keyword>
<dbReference type="GeneTree" id="ENSGT00940000163088"/>
<feature type="domain" description="Ig-like" evidence="5">
    <location>
        <begin position="315"/>
        <end position="393"/>
    </location>
</feature>
<dbReference type="SMART" id="SM00408">
    <property type="entry name" value="IGc2"/>
    <property type="match status" value="4"/>
</dbReference>
<keyword evidence="1" id="KW-0732">Signal</keyword>
<evidence type="ECO:0000256" key="1">
    <source>
        <dbReference type="ARBA" id="ARBA00022729"/>
    </source>
</evidence>
<reference evidence="6" key="3">
    <citation type="submission" date="2025-08" db="UniProtKB">
        <authorList>
            <consortium name="Ensembl"/>
        </authorList>
    </citation>
    <scope>IDENTIFICATION</scope>
</reference>
<dbReference type="AlphaFoldDB" id="A0A6Q2YK19"/>
<dbReference type="InterPro" id="IPR007110">
    <property type="entry name" value="Ig-like_dom"/>
</dbReference>
<evidence type="ECO:0000256" key="2">
    <source>
        <dbReference type="ARBA" id="ARBA00023157"/>
    </source>
</evidence>
<reference evidence="7" key="1">
    <citation type="journal article" date="2014" name="PLoS ONE">
        <title>The genome and linkage map of the northern pike (Esox lucius): conserved synteny revealed between the salmonid sister group and the Neoteleostei.</title>
        <authorList>
            <person name="Rondeau E.B."/>
            <person name="Minkley D.R."/>
            <person name="Leong J.S."/>
            <person name="Messmer A.M."/>
            <person name="Jantzen J.R."/>
            <person name="von Schalburg K.R."/>
            <person name="Lemon C."/>
            <person name="Bird N.H."/>
            <person name="Koop B.F."/>
        </authorList>
    </citation>
    <scope>NUCLEOTIDE SEQUENCE</scope>
</reference>
<dbReference type="InterPro" id="IPR013783">
    <property type="entry name" value="Ig-like_fold"/>
</dbReference>
<feature type="domain" description="Ig-like" evidence="5">
    <location>
        <begin position="680"/>
        <end position="758"/>
    </location>
</feature>
<proteinExistence type="predicted"/>
<feature type="domain" description="Ig-like" evidence="5">
    <location>
        <begin position="227"/>
        <end position="310"/>
    </location>
</feature>
<dbReference type="Ensembl" id="ENSELUT00000049624.2">
    <property type="protein sequence ID" value="ENSELUP00000065797.2"/>
    <property type="gene ID" value="ENSELUG00000019432.3"/>
</dbReference>
<feature type="domain" description="Ig-like" evidence="5">
    <location>
        <begin position="135"/>
        <end position="226"/>
    </location>
</feature>
<dbReference type="SUPFAM" id="SSF48726">
    <property type="entry name" value="Immunoglobulin"/>
    <property type="match status" value="8"/>
</dbReference>
<dbReference type="InterPro" id="IPR036179">
    <property type="entry name" value="Ig-like_dom_sf"/>
</dbReference>
<evidence type="ECO:0000256" key="3">
    <source>
        <dbReference type="ARBA" id="ARBA00023180"/>
    </source>
</evidence>
<evidence type="ECO:0000313" key="6">
    <source>
        <dbReference type="Ensembl" id="ENSELUP00000065797.2"/>
    </source>
</evidence>
<feature type="domain" description="Ig-like" evidence="5">
    <location>
        <begin position="42"/>
        <end position="124"/>
    </location>
</feature>
<dbReference type="CDD" id="cd00096">
    <property type="entry name" value="Ig"/>
    <property type="match status" value="1"/>
</dbReference>
<organism evidence="6 7">
    <name type="scientific">Esox lucius</name>
    <name type="common">Northern pike</name>
    <dbReference type="NCBI Taxonomy" id="8010"/>
    <lineage>
        <taxon>Eukaryota</taxon>
        <taxon>Metazoa</taxon>
        <taxon>Chordata</taxon>
        <taxon>Craniata</taxon>
        <taxon>Vertebrata</taxon>
        <taxon>Euteleostomi</taxon>
        <taxon>Actinopterygii</taxon>
        <taxon>Neopterygii</taxon>
        <taxon>Teleostei</taxon>
        <taxon>Protacanthopterygii</taxon>
        <taxon>Esociformes</taxon>
        <taxon>Esocidae</taxon>
        <taxon>Esox</taxon>
    </lineage>
</organism>
<dbReference type="PROSITE" id="PS50835">
    <property type="entry name" value="IG_LIKE"/>
    <property type="match status" value="8"/>
</dbReference>
<evidence type="ECO:0000313" key="7">
    <source>
        <dbReference type="Proteomes" id="UP000265140"/>
    </source>
</evidence>
<dbReference type="SMART" id="SM00409">
    <property type="entry name" value="IG"/>
    <property type="match status" value="4"/>
</dbReference>
<keyword evidence="3" id="KW-0325">Glycoprotein</keyword>
<name>A0A6Q2YK19_ESOLU</name>
<dbReference type="InterPro" id="IPR052598">
    <property type="entry name" value="IgSF_CEA-related"/>
</dbReference>
<dbReference type="Proteomes" id="UP000265140">
    <property type="component" value="Chromosome 7"/>
</dbReference>
<reference evidence="6" key="2">
    <citation type="submission" date="2020-02" db="EMBL/GenBank/DDBJ databases">
        <title>Esox lucius (northern pike) genome, fEsoLuc1, primary haplotype.</title>
        <authorList>
            <person name="Myers G."/>
            <person name="Karagic N."/>
            <person name="Meyer A."/>
            <person name="Pippel M."/>
            <person name="Reichard M."/>
            <person name="Winkler S."/>
            <person name="Tracey A."/>
            <person name="Sims Y."/>
            <person name="Howe K."/>
            <person name="Rhie A."/>
            <person name="Formenti G."/>
            <person name="Durbin R."/>
            <person name="Fedrigo O."/>
            <person name="Jarvis E.D."/>
        </authorList>
    </citation>
    <scope>NUCLEOTIDE SEQUENCE [LARGE SCALE GENOMIC DNA]</scope>
</reference>
<sequence length="791" mass="87904">MLNMTVVNRNNTGWYRCVAQNKVNQERSDRIWIDVIYGPDVPQIDVIPYTITDRGYSAVERQTVSLLCQAESNPPCQYVWFYNNSQVYTGPQYTISRILRIHTGTYACQAQNTYLNTRSMKTISLIVYYPPEGSPSCSVLPAMNSSSLNLTCSWTGGLPSPSLHWTRDLLTLTQEWLKPGDEGAWPAEYVSVLQSGTQTSNNTLFTCLGTHPALNTTTQCTARAWSPSGGLVCSANATSTNQHLLLSCSWQGGSPRAVVWWEVLNGDCRGQGVETSNILVPRSNSTQNGQAYTCYAKHPLDRLTRNCSIVPVSKPYILLSDTSPEEGSSVWLRCGLENGTGPLYYLWEHETNSGLVDTVGQGNSSMLNMTVVNRNNTGWYRCVAQNQVNQERSDRIWMDVIYGPDVPQIDVTPYRLTDRGYTAVERQTVSLLCQAQSNPPSQYVWFYNNSQVYTGPQYTISRILRMHTGTYACQAQNTYLNTRSMKTISLIVYYPPEGSPSCSVLPAMNSSSLNLTCSWTGGLPSPSLHWTRDLLTLTEEWLKPRDEGAWPAEYVSVLQSGSQTSNNTLFTCLGTHPALNTSTQCTARAWSPSGGLVCSANATSTNQHLLLSCSWQGGSPRAVVWWEVPNGDYRGQGVETSNILVPRSNSTQNGQAYTCYAKHPLDRLTRNCSLVPVSKPYILLSDTSPEEGSSVWLRCGLENGTGPLYFLWERETNSGLVETVSQGNSNMLNMTVVNRNNTGWYRCVAQNQVNQERSDRIWMDVIYGPDVPQIDVTVCVSLDGPDVPREM</sequence>
<dbReference type="PANTHER" id="PTHR44337:SF23">
    <property type="entry name" value="V-SET AND IMMUNOGLOBULIN DOMAIN CONTAINING 10 LIKE 2"/>
    <property type="match status" value="1"/>
</dbReference>
<protein>
    <recommendedName>
        <fullName evidence="5">Ig-like domain-containing protein</fullName>
    </recommendedName>
</protein>
<dbReference type="PANTHER" id="PTHR44337">
    <property type="entry name" value="CARCINOEMBRYONIC ANTIGEN-RELATED CELL ADHESION MOLECULE 8"/>
    <property type="match status" value="1"/>
</dbReference>
<evidence type="ECO:0000259" key="5">
    <source>
        <dbReference type="PROSITE" id="PS50835"/>
    </source>
</evidence>
<dbReference type="InterPro" id="IPR003599">
    <property type="entry name" value="Ig_sub"/>
</dbReference>
<reference evidence="6" key="4">
    <citation type="submission" date="2025-09" db="UniProtKB">
        <authorList>
            <consortium name="Ensembl"/>
        </authorList>
    </citation>
    <scope>IDENTIFICATION</scope>
</reference>
<dbReference type="Pfam" id="PF13927">
    <property type="entry name" value="Ig_3"/>
    <property type="match status" value="2"/>
</dbReference>
<feature type="domain" description="Ig-like" evidence="5">
    <location>
        <begin position="592"/>
        <end position="675"/>
    </location>
</feature>
<feature type="domain" description="Ig-like" evidence="5">
    <location>
        <begin position="407"/>
        <end position="489"/>
    </location>
</feature>